<dbReference type="RefSeq" id="WP_128771202.1">
    <property type="nucleotide sequence ID" value="NZ_RXOC01000018.1"/>
</dbReference>
<gene>
    <name evidence="5" type="ORF">EKH83_19825</name>
    <name evidence="4" type="ORF">F1649_13670</name>
</gene>
<dbReference type="InterPro" id="IPR012373">
    <property type="entry name" value="Ferrdict_sens_TM"/>
</dbReference>
<dbReference type="InterPro" id="IPR032508">
    <property type="entry name" value="FecR_C"/>
</dbReference>
<dbReference type="Pfam" id="PF16344">
    <property type="entry name" value="FecR_C"/>
    <property type="match status" value="1"/>
</dbReference>
<keyword evidence="1" id="KW-0812">Transmembrane</keyword>
<feature type="domain" description="FecR protein" evidence="2">
    <location>
        <begin position="198"/>
        <end position="300"/>
    </location>
</feature>
<evidence type="ECO:0000259" key="2">
    <source>
        <dbReference type="Pfam" id="PF04773"/>
    </source>
</evidence>
<evidence type="ECO:0000313" key="4">
    <source>
        <dbReference type="EMBL" id="KAA8481790.1"/>
    </source>
</evidence>
<dbReference type="PANTHER" id="PTHR30273:SF2">
    <property type="entry name" value="PROTEIN FECR"/>
    <property type="match status" value="1"/>
</dbReference>
<dbReference type="Proteomes" id="UP000322918">
    <property type="component" value="Unassembled WGS sequence"/>
</dbReference>
<evidence type="ECO:0000256" key="1">
    <source>
        <dbReference type="SAM" id="Phobius"/>
    </source>
</evidence>
<reference evidence="4 7" key="2">
    <citation type="submission" date="2019-09" db="EMBL/GenBank/DDBJ databases">
        <title>Pararcticibacter amylolyticus gen. nov., sp. nov., isolated from a rottenly hemp rope, and reclassification of Pedobacter tournemirensis as Pararcticibacter tournemirensis comb. nov.</title>
        <authorList>
            <person name="Cai Y."/>
        </authorList>
    </citation>
    <scope>NUCLEOTIDE SEQUENCE [LARGE SCALE GENOMIC DNA]</scope>
    <source>
        <strain evidence="4 7">TF5-37.2-LB10</strain>
    </source>
</reference>
<dbReference type="EMBL" id="VWNE01000021">
    <property type="protein sequence ID" value="KAA8481790.1"/>
    <property type="molecule type" value="Genomic_DNA"/>
</dbReference>
<keyword evidence="1" id="KW-0472">Membrane</keyword>
<accession>A0A4Q0M3Z0</accession>
<evidence type="ECO:0000259" key="3">
    <source>
        <dbReference type="Pfam" id="PF16344"/>
    </source>
</evidence>
<dbReference type="Proteomes" id="UP000290848">
    <property type="component" value="Unassembled WGS sequence"/>
</dbReference>
<proteinExistence type="predicted"/>
<dbReference type="AlphaFoldDB" id="A0A4Q0M3Z0"/>
<feature type="domain" description="Protein FecR C-terminal" evidence="3">
    <location>
        <begin position="344"/>
        <end position="411"/>
    </location>
</feature>
<sequence length="413" mass="45468">MEDIQELKRLFRKYLANECSEEEVNRLLPHLRSVEKNHLFEEIIGENLTEDIEDGFADQPHIRAVLDDARKKIVLRIGETEDAGEAGVRSLWPRIISVAAAVILCICAAAFIFNYTPRKENTVSKAVPADIAPGGNKAVLTLADGSKISLTDATNGTLAKQSGISVTKTADGQITYVIAADQGASDGTASTPEAAMNTISTPKGGQYNVVLPDGSKIWLNAASSVRYPVKFNPAERRVVLSGEAYFEVNPARSLIPGQARLPFIVETGDQEVEVLGTHFNINGYTDEPLVKTTLLEGKVRVRKNGTTGTILSPGQQAQASPRQSNIRVVTADIKAEMAWKHNQFFFEDEPIETIMRQISRWYDVDIVYKDDLKGKTVWGSVTRFSNISKVLNILELTGNVHFKIEGRQVIVMK</sequence>
<dbReference type="PANTHER" id="PTHR30273">
    <property type="entry name" value="PERIPLASMIC SIGNAL SENSOR AND SIGMA FACTOR ACTIVATOR FECR-RELATED"/>
    <property type="match status" value="1"/>
</dbReference>
<dbReference type="OrthoDB" id="1099963at2"/>
<dbReference type="EMBL" id="RXOC01000018">
    <property type="protein sequence ID" value="RXF67399.1"/>
    <property type="molecule type" value="Genomic_DNA"/>
</dbReference>
<name>A0A4Q0M3Z0_9SPHI</name>
<dbReference type="InterPro" id="IPR006860">
    <property type="entry name" value="FecR"/>
</dbReference>
<protein>
    <submittedName>
        <fullName evidence="5">FecR family protein</fullName>
    </submittedName>
</protein>
<keyword evidence="1" id="KW-1133">Transmembrane helix</keyword>
<evidence type="ECO:0000313" key="7">
    <source>
        <dbReference type="Proteomes" id="UP000322918"/>
    </source>
</evidence>
<evidence type="ECO:0000313" key="5">
    <source>
        <dbReference type="EMBL" id="RXF67399.1"/>
    </source>
</evidence>
<comment type="caution">
    <text evidence="5">The sequence shown here is derived from an EMBL/GenBank/DDBJ whole genome shotgun (WGS) entry which is preliminary data.</text>
</comment>
<evidence type="ECO:0000313" key="6">
    <source>
        <dbReference type="Proteomes" id="UP000290848"/>
    </source>
</evidence>
<dbReference type="GO" id="GO:0016989">
    <property type="term" value="F:sigma factor antagonist activity"/>
    <property type="evidence" value="ECO:0007669"/>
    <property type="project" value="TreeGrafter"/>
</dbReference>
<dbReference type="Gene3D" id="3.55.50.30">
    <property type="match status" value="1"/>
</dbReference>
<dbReference type="Gene3D" id="2.60.120.1440">
    <property type="match status" value="1"/>
</dbReference>
<dbReference type="Pfam" id="PF04773">
    <property type="entry name" value="FecR"/>
    <property type="match status" value="1"/>
</dbReference>
<keyword evidence="7" id="KW-1185">Reference proteome</keyword>
<reference evidence="5 6" key="1">
    <citation type="submission" date="2018-12" db="EMBL/GenBank/DDBJ databases">
        <title>The Draft Genome Sequence of the Soil Bacterium Pedobacter tournemirensis R1.</title>
        <authorList>
            <person name="He J."/>
        </authorList>
    </citation>
    <scope>NUCLEOTIDE SEQUENCE [LARGE SCALE GENOMIC DNA]</scope>
    <source>
        <strain evidence="5 6">R1</strain>
    </source>
</reference>
<feature type="transmembrane region" description="Helical" evidence="1">
    <location>
        <begin position="95"/>
        <end position="115"/>
    </location>
</feature>
<organism evidence="5 6">
    <name type="scientific">Arcticibacter tournemirensis</name>
    <dbReference type="NCBI Taxonomy" id="699437"/>
    <lineage>
        <taxon>Bacteria</taxon>
        <taxon>Pseudomonadati</taxon>
        <taxon>Bacteroidota</taxon>
        <taxon>Sphingobacteriia</taxon>
        <taxon>Sphingobacteriales</taxon>
        <taxon>Sphingobacteriaceae</taxon>
        <taxon>Arcticibacter</taxon>
    </lineage>
</organism>